<dbReference type="Pfam" id="PF00239">
    <property type="entry name" value="Resolvase"/>
    <property type="match status" value="1"/>
</dbReference>
<dbReference type="InterPro" id="IPR036162">
    <property type="entry name" value="Resolvase-like_N_sf"/>
</dbReference>
<comment type="caution">
    <text evidence="6">The sequence shown here is derived from an EMBL/GenBank/DDBJ whole genome shotgun (WGS) entry which is preliminary data.</text>
</comment>
<dbReference type="Gene3D" id="3.40.50.1390">
    <property type="entry name" value="Resolvase, N-terminal catalytic domain"/>
    <property type="match status" value="1"/>
</dbReference>
<gene>
    <name evidence="6" type="ORF">H3146_18665</name>
</gene>
<evidence type="ECO:0000313" key="6">
    <source>
        <dbReference type="EMBL" id="MBB1255362.1"/>
    </source>
</evidence>
<name>A0A7W3WMY4_9ACTN</name>
<sequence length="565" mass="62503">MRAVSYIRQSKRREDDSQASPVAQRDRCASLISSKGWKDAGHFEDVGKSGWDPSIHRPGFEEMMTAVRGGHVDAVVVFSLSRLTRRGALEAMRIIDELESHGVRLVSVEEPYLDTSTPVGVGILAIIAGLAQQESDMKSAYVSATKDTLRRAGSHVSGVAPYGFTTERGTLGKLSVIRLVPDPVEAPYVRDMAKWAADGLSASQIAKRLNEDGVPTKVETLGEAGIKRLTARRARGVSEPVDRPAWVSSTVLRILRDPRLAGYAMEWQGRVLPTKDADGKTVPGKNGKRVILRDEDGQPVQTHDALIPAEEWWQLQDVLNGRTRTVVRAGRRVPTLLAGHGLLFCDVCGSVMVADRRADKRYYKCNRAGGVVANHGGLVIDQEATDNETARQVWARLLTMDPDDPEDLEWLAEASRRFARQRDTSQRDAERAAVRAELEHVQESRRILHMDRLAGVYDDKTGTKMFHESMARLSAHEERTAERLAQLDASEGQTIEIPNEWTSVDGDPVGEGSAWAAWDLKTKREFLALFIDSVRIAKSVGRGRNANTLDRVILRWAESPEPADA</sequence>
<evidence type="ECO:0000256" key="1">
    <source>
        <dbReference type="ARBA" id="ARBA00023125"/>
    </source>
</evidence>
<dbReference type="CDD" id="cd00338">
    <property type="entry name" value="Ser_Recombinase"/>
    <property type="match status" value="1"/>
</dbReference>
<feature type="domain" description="Resolvase/invertase-type recombinase catalytic" evidence="4">
    <location>
        <begin position="2"/>
        <end position="153"/>
    </location>
</feature>
<dbReference type="PROSITE" id="PS51736">
    <property type="entry name" value="RECOMBINASES_3"/>
    <property type="match status" value="1"/>
</dbReference>
<dbReference type="GO" id="GO:0000150">
    <property type="term" value="F:DNA strand exchange activity"/>
    <property type="evidence" value="ECO:0007669"/>
    <property type="project" value="InterPro"/>
</dbReference>
<dbReference type="Gene3D" id="3.90.1750.20">
    <property type="entry name" value="Putative Large Serine Recombinase, Chain B, Domain 2"/>
    <property type="match status" value="1"/>
</dbReference>
<evidence type="ECO:0000259" key="5">
    <source>
        <dbReference type="PROSITE" id="PS51737"/>
    </source>
</evidence>
<evidence type="ECO:0000259" key="4">
    <source>
        <dbReference type="PROSITE" id="PS51736"/>
    </source>
</evidence>
<dbReference type="PANTHER" id="PTHR30461:SF2">
    <property type="entry name" value="SERINE RECOMBINASE PINE-RELATED"/>
    <property type="match status" value="1"/>
</dbReference>
<dbReference type="GO" id="GO:0003677">
    <property type="term" value="F:DNA binding"/>
    <property type="evidence" value="ECO:0007669"/>
    <property type="project" value="UniProtKB-KW"/>
</dbReference>
<dbReference type="InterPro" id="IPR050639">
    <property type="entry name" value="SSR_resolvase"/>
</dbReference>
<accession>A0A7W3WMY4</accession>
<evidence type="ECO:0000256" key="3">
    <source>
        <dbReference type="SAM" id="MobiDB-lite"/>
    </source>
</evidence>
<feature type="region of interest" description="Disordered" evidence="3">
    <location>
        <begin position="1"/>
        <end position="25"/>
    </location>
</feature>
<dbReference type="EMBL" id="JABJWZ010000195">
    <property type="protein sequence ID" value="MBB1255362.1"/>
    <property type="molecule type" value="Genomic_DNA"/>
</dbReference>
<reference evidence="7" key="1">
    <citation type="submission" date="2020-05" db="EMBL/GenBank/DDBJ databases">
        <title>Classification of alakaliphilic streptomycetes isolated from an alkaline soil next to Lonar Crater, India and a proposal for the recognition of Streptomyces alkaliterrae sp. nov.</title>
        <authorList>
            <person name="Golinska P."/>
        </authorList>
    </citation>
    <scope>NUCLEOTIDE SEQUENCE [LARGE SCALE GENOMIC DNA]</scope>
    <source>
        <strain evidence="7">OF3</strain>
    </source>
</reference>
<dbReference type="InterPro" id="IPR011109">
    <property type="entry name" value="DNA_bind_recombinase_dom"/>
</dbReference>
<keyword evidence="1" id="KW-0238">DNA-binding</keyword>
<dbReference type="Proteomes" id="UP000525686">
    <property type="component" value="Unassembled WGS sequence"/>
</dbReference>
<feature type="domain" description="Recombinase" evidence="5">
    <location>
        <begin position="161"/>
        <end position="325"/>
    </location>
</feature>
<dbReference type="SMART" id="SM00857">
    <property type="entry name" value="Resolvase"/>
    <property type="match status" value="1"/>
</dbReference>
<dbReference type="PROSITE" id="PS51737">
    <property type="entry name" value="RECOMBINASE_DNA_BIND"/>
    <property type="match status" value="1"/>
</dbReference>
<dbReference type="AlphaFoldDB" id="A0A7W3WMY4"/>
<protein>
    <submittedName>
        <fullName evidence="6">Recombinase family protein</fullName>
    </submittedName>
</protein>
<organism evidence="6 7">
    <name type="scientific">Streptomyces alkaliterrae</name>
    <dbReference type="NCBI Taxonomy" id="2213162"/>
    <lineage>
        <taxon>Bacteria</taxon>
        <taxon>Bacillati</taxon>
        <taxon>Actinomycetota</taxon>
        <taxon>Actinomycetes</taxon>
        <taxon>Kitasatosporales</taxon>
        <taxon>Streptomycetaceae</taxon>
        <taxon>Streptomyces</taxon>
    </lineage>
</organism>
<proteinExistence type="predicted"/>
<dbReference type="InterPro" id="IPR006119">
    <property type="entry name" value="Resolv_N"/>
</dbReference>
<evidence type="ECO:0000313" key="7">
    <source>
        <dbReference type="Proteomes" id="UP000525686"/>
    </source>
</evidence>
<dbReference type="Pfam" id="PF07508">
    <property type="entry name" value="Recombinase"/>
    <property type="match status" value="1"/>
</dbReference>
<dbReference type="SUPFAM" id="SSF53041">
    <property type="entry name" value="Resolvase-like"/>
    <property type="match status" value="1"/>
</dbReference>
<dbReference type="PANTHER" id="PTHR30461">
    <property type="entry name" value="DNA-INVERTASE FROM LAMBDOID PROPHAGE"/>
    <property type="match status" value="1"/>
</dbReference>
<keyword evidence="2" id="KW-0233">DNA recombination</keyword>
<dbReference type="InterPro" id="IPR038109">
    <property type="entry name" value="DNA_bind_recomb_sf"/>
</dbReference>
<evidence type="ECO:0000256" key="2">
    <source>
        <dbReference type="ARBA" id="ARBA00023172"/>
    </source>
</evidence>